<evidence type="ECO:0000313" key="3">
    <source>
        <dbReference type="EMBL" id="MEK0083794.1"/>
    </source>
</evidence>
<feature type="chain" id="PRO_5046434763" evidence="2">
    <location>
        <begin position="25"/>
        <end position="349"/>
    </location>
</feature>
<feature type="signal peptide" evidence="2">
    <location>
        <begin position="1"/>
        <end position="24"/>
    </location>
</feature>
<reference evidence="3 4" key="1">
    <citation type="submission" date="2024-01" db="EMBL/GenBank/DDBJ databases">
        <title>Multi-omics insights into the function and evolution of sodium benzoate biodegradation pathways in Benzoatithermus flavus gen. nov., sp. nov. from hot spring.</title>
        <authorList>
            <person name="Hu C.-J."/>
            <person name="Li W.-J."/>
        </authorList>
    </citation>
    <scope>NUCLEOTIDE SEQUENCE [LARGE SCALE GENOMIC DNA]</scope>
    <source>
        <strain evidence="3 4">SYSU G07066</strain>
    </source>
</reference>
<evidence type="ECO:0000256" key="2">
    <source>
        <dbReference type="SAM" id="SignalP"/>
    </source>
</evidence>
<proteinExistence type="predicted"/>
<comment type="caution">
    <text evidence="3">The sequence shown here is derived from an EMBL/GenBank/DDBJ whole genome shotgun (WGS) entry which is preliminary data.</text>
</comment>
<sequence length="349" mass="38460">MRAGIRRFLLGVAACAAMATVAQARDLTVTSWGGSYQDAQRKVFFEPFQKETGIKLVEDSWDGGIGALRAKAEGAPTWDLVQVEADELVLGCDEGIIEPLDWSKLGGKDAFLPEAVHECGVGAIVWANVLAYDGDKFKDNPPKSWADFFDTKKYPGKRALRKGPRQALEFALMADGVPNDQIYATLKTPEGVDRAFKKLDSIKKDLIFWEAGAQPPQLLGSGEVVMTSAYNGRITAANKTDKRNFKIAWDAGFVYQIDSWVIPKNSDKKDEAMKLLAYLVAPEHQKLLPPLIPYGPTNKAAVAQVDPAVMPDVPTAPQNLPHGLFYGREFWADNVEKLNERFNSWAAKS</sequence>
<dbReference type="SUPFAM" id="SSF53850">
    <property type="entry name" value="Periplasmic binding protein-like II"/>
    <property type="match status" value="1"/>
</dbReference>
<accession>A0ABU8XSA7</accession>
<dbReference type="EMBL" id="JBBLZC010000010">
    <property type="protein sequence ID" value="MEK0083794.1"/>
    <property type="molecule type" value="Genomic_DNA"/>
</dbReference>
<protein>
    <submittedName>
        <fullName evidence="3">ABC transporter substrate-binding protein</fullName>
    </submittedName>
</protein>
<dbReference type="CDD" id="cd13589">
    <property type="entry name" value="PBP2_polyamine_RpCGA009"/>
    <property type="match status" value="1"/>
</dbReference>
<dbReference type="PANTHER" id="PTHR30222:SF2">
    <property type="entry name" value="ABC TRANSPORTER SUBSTRATE-BINDING PROTEIN"/>
    <property type="match status" value="1"/>
</dbReference>
<dbReference type="PANTHER" id="PTHR30222">
    <property type="entry name" value="SPERMIDINE/PUTRESCINE-BINDING PERIPLASMIC PROTEIN"/>
    <property type="match status" value="1"/>
</dbReference>
<gene>
    <name evidence="3" type="ORF">U1T56_11575</name>
</gene>
<keyword evidence="4" id="KW-1185">Reference proteome</keyword>
<name>A0ABU8XSA7_9PROT</name>
<dbReference type="Gene3D" id="3.40.190.10">
    <property type="entry name" value="Periplasmic binding protein-like II"/>
    <property type="match status" value="2"/>
</dbReference>
<dbReference type="Pfam" id="PF13416">
    <property type="entry name" value="SBP_bac_8"/>
    <property type="match status" value="1"/>
</dbReference>
<evidence type="ECO:0000256" key="1">
    <source>
        <dbReference type="ARBA" id="ARBA00022729"/>
    </source>
</evidence>
<dbReference type="InterPro" id="IPR006059">
    <property type="entry name" value="SBP"/>
</dbReference>
<organism evidence="3 4">
    <name type="scientific">Benzoatithermus flavus</name>
    <dbReference type="NCBI Taxonomy" id="3108223"/>
    <lineage>
        <taxon>Bacteria</taxon>
        <taxon>Pseudomonadati</taxon>
        <taxon>Pseudomonadota</taxon>
        <taxon>Alphaproteobacteria</taxon>
        <taxon>Geminicoccales</taxon>
        <taxon>Geminicoccaceae</taxon>
        <taxon>Benzoatithermus</taxon>
    </lineage>
</organism>
<dbReference type="RefSeq" id="WP_418159642.1">
    <property type="nucleotide sequence ID" value="NZ_JBBLZC010000010.1"/>
</dbReference>
<dbReference type="Proteomes" id="UP001375743">
    <property type="component" value="Unassembled WGS sequence"/>
</dbReference>
<evidence type="ECO:0000313" key="4">
    <source>
        <dbReference type="Proteomes" id="UP001375743"/>
    </source>
</evidence>
<keyword evidence="1 2" id="KW-0732">Signal</keyword>